<dbReference type="InterPro" id="IPR000462">
    <property type="entry name" value="CDP-OH_P_trans"/>
</dbReference>
<feature type="transmembrane region" description="Helical" evidence="12">
    <location>
        <begin position="154"/>
        <end position="179"/>
    </location>
</feature>
<keyword evidence="3" id="KW-0444">Lipid biosynthesis</keyword>
<dbReference type="InterPro" id="IPR048254">
    <property type="entry name" value="CDP_ALCOHOL_P_TRANSF_CS"/>
</dbReference>
<accession>A0A511MWZ1</accession>
<evidence type="ECO:0000256" key="12">
    <source>
        <dbReference type="SAM" id="Phobius"/>
    </source>
</evidence>
<keyword evidence="7" id="KW-0443">Lipid metabolism</keyword>
<keyword evidence="5 12" id="KW-0812">Transmembrane</keyword>
<dbReference type="PROSITE" id="PS00379">
    <property type="entry name" value="CDP_ALCOHOL_P_TRANSF"/>
    <property type="match status" value="1"/>
</dbReference>
<dbReference type="InterPro" id="IPR043130">
    <property type="entry name" value="CDP-OH_PTrfase_TM_dom"/>
</dbReference>
<evidence type="ECO:0000256" key="1">
    <source>
        <dbReference type="ARBA" id="ARBA00004141"/>
    </source>
</evidence>
<evidence type="ECO:0000256" key="8">
    <source>
        <dbReference type="ARBA" id="ARBA00023136"/>
    </source>
</evidence>
<comment type="subcellular location">
    <subcellularLocation>
        <location evidence="1">Membrane</location>
        <topology evidence="1">Multi-pass membrane protein</topology>
    </subcellularLocation>
</comment>
<keyword evidence="14" id="KW-1185">Reference proteome</keyword>
<reference evidence="13 14" key="1">
    <citation type="submission" date="2019-07" db="EMBL/GenBank/DDBJ databases">
        <title>Whole genome shotgun sequence of Deinococcus cellulosilyticus NBRC 106333.</title>
        <authorList>
            <person name="Hosoyama A."/>
            <person name="Uohara A."/>
            <person name="Ohji S."/>
            <person name="Ichikawa N."/>
        </authorList>
    </citation>
    <scope>NUCLEOTIDE SEQUENCE [LARGE SCALE GENOMIC DNA]</scope>
    <source>
        <strain evidence="13 14">NBRC 106333</strain>
    </source>
</reference>
<evidence type="ECO:0000256" key="10">
    <source>
        <dbReference type="ARBA" id="ARBA00023264"/>
    </source>
</evidence>
<keyword evidence="10" id="KW-1208">Phospholipid metabolism</keyword>
<evidence type="ECO:0000256" key="11">
    <source>
        <dbReference type="RuleBase" id="RU003750"/>
    </source>
</evidence>
<keyword evidence="4 11" id="KW-0808">Transferase</keyword>
<evidence type="ECO:0000256" key="3">
    <source>
        <dbReference type="ARBA" id="ARBA00022516"/>
    </source>
</evidence>
<sequence>MFRKLKRPNVLTVLRIVLIVPLCLVFHSQQVGALWASLGLLAVMGLTDLFDGYFARRYNVAHREGELMDSMADGFVRLSVFLLLLADHLIPLWMVLVVMWRDLVSWSLRFMDLARGRDEVHKRISGKINGLIQSVAIGGILIALLWAASVNHPINLGVVQILMLAAVGTALWSTLDLLYTHKQAVKAFLRR</sequence>
<evidence type="ECO:0000313" key="14">
    <source>
        <dbReference type="Proteomes" id="UP000321306"/>
    </source>
</evidence>
<dbReference type="PANTHER" id="PTHR14269">
    <property type="entry name" value="CDP-DIACYLGLYCEROL--GLYCEROL-3-PHOSPHATE 3-PHOSPHATIDYLTRANSFERASE-RELATED"/>
    <property type="match status" value="1"/>
</dbReference>
<proteinExistence type="inferred from homology"/>
<dbReference type="Pfam" id="PF01066">
    <property type="entry name" value="CDP-OH_P_transf"/>
    <property type="match status" value="1"/>
</dbReference>
<dbReference type="AlphaFoldDB" id="A0A511MWZ1"/>
<dbReference type="GO" id="GO:0008444">
    <property type="term" value="F:CDP-diacylglycerol-glycerol-3-phosphate 3-phosphatidyltransferase activity"/>
    <property type="evidence" value="ECO:0007669"/>
    <property type="project" value="InterPro"/>
</dbReference>
<organism evidence="13 14">
    <name type="scientific">Deinococcus cellulosilyticus (strain DSM 18568 / NBRC 106333 / KACC 11606 / 5516J-15)</name>
    <dbReference type="NCBI Taxonomy" id="1223518"/>
    <lineage>
        <taxon>Bacteria</taxon>
        <taxon>Thermotogati</taxon>
        <taxon>Deinococcota</taxon>
        <taxon>Deinococci</taxon>
        <taxon>Deinococcales</taxon>
        <taxon>Deinococcaceae</taxon>
        <taxon>Deinococcus</taxon>
    </lineage>
</organism>
<evidence type="ECO:0000256" key="5">
    <source>
        <dbReference type="ARBA" id="ARBA00022692"/>
    </source>
</evidence>
<evidence type="ECO:0000256" key="2">
    <source>
        <dbReference type="ARBA" id="ARBA00010441"/>
    </source>
</evidence>
<dbReference type="EMBL" id="BJXB01000002">
    <property type="protein sequence ID" value="GEM45093.1"/>
    <property type="molecule type" value="Genomic_DNA"/>
</dbReference>
<keyword evidence="6 12" id="KW-1133">Transmembrane helix</keyword>
<evidence type="ECO:0000256" key="9">
    <source>
        <dbReference type="ARBA" id="ARBA00023209"/>
    </source>
</evidence>
<dbReference type="Proteomes" id="UP000321306">
    <property type="component" value="Unassembled WGS sequence"/>
</dbReference>
<dbReference type="InterPro" id="IPR050324">
    <property type="entry name" value="CDP-alcohol_PTase-I"/>
</dbReference>
<keyword evidence="8 12" id="KW-0472">Membrane</keyword>
<evidence type="ECO:0000256" key="7">
    <source>
        <dbReference type="ARBA" id="ARBA00023098"/>
    </source>
</evidence>
<dbReference type="GO" id="GO:0046474">
    <property type="term" value="P:glycerophospholipid biosynthetic process"/>
    <property type="evidence" value="ECO:0007669"/>
    <property type="project" value="TreeGrafter"/>
</dbReference>
<keyword evidence="9" id="KW-0594">Phospholipid biosynthesis</keyword>
<evidence type="ECO:0000256" key="6">
    <source>
        <dbReference type="ARBA" id="ARBA00022989"/>
    </source>
</evidence>
<protein>
    <submittedName>
        <fullName evidence="13">CDP-diacylglycerol--glycerol-3-phosphate 3-phosphatidyltransferase</fullName>
    </submittedName>
</protein>
<evidence type="ECO:0000313" key="13">
    <source>
        <dbReference type="EMBL" id="GEM45093.1"/>
    </source>
</evidence>
<gene>
    <name evidence="13" type="primary">pgsA</name>
    <name evidence="13" type="ORF">DC3_07280</name>
</gene>
<comment type="similarity">
    <text evidence="2 11">Belongs to the CDP-alcohol phosphatidyltransferase class-I family.</text>
</comment>
<dbReference type="PIRSF" id="PIRSF000847">
    <property type="entry name" value="Phos_ph_gly_syn"/>
    <property type="match status" value="1"/>
</dbReference>
<dbReference type="OrthoDB" id="9796672at2"/>
<dbReference type="InterPro" id="IPR004570">
    <property type="entry name" value="Phosphatidylglycerol_P_synth"/>
</dbReference>
<feature type="transmembrane region" description="Helical" evidence="12">
    <location>
        <begin position="12"/>
        <end position="28"/>
    </location>
</feature>
<name>A0A511MWZ1_DEIC1</name>
<dbReference type="Gene3D" id="1.20.120.1760">
    <property type="match status" value="1"/>
</dbReference>
<dbReference type="RefSeq" id="WP_146882398.1">
    <property type="nucleotide sequence ID" value="NZ_BJXB01000002.1"/>
</dbReference>
<dbReference type="PANTHER" id="PTHR14269:SF11">
    <property type="entry name" value="CDP-DIACYLGLYCEROL--GLYCEROL-3-PHOSPHATE 3-PHOSPHATIDYLTRANSFERASE"/>
    <property type="match status" value="1"/>
</dbReference>
<feature type="transmembrane region" description="Helical" evidence="12">
    <location>
        <begin position="128"/>
        <end position="148"/>
    </location>
</feature>
<comment type="caution">
    <text evidence="13">The sequence shown here is derived from an EMBL/GenBank/DDBJ whole genome shotgun (WGS) entry which is preliminary data.</text>
</comment>
<evidence type="ECO:0000256" key="4">
    <source>
        <dbReference type="ARBA" id="ARBA00022679"/>
    </source>
</evidence>
<dbReference type="GO" id="GO:0016020">
    <property type="term" value="C:membrane"/>
    <property type="evidence" value="ECO:0007669"/>
    <property type="project" value="UniProtKB-SubCell"/>
</dbReference>